<feature type="region of interest" description="Disordered" evidence="1">
    <location>
        <begin position="60"/>
        <end position="86"/>
    </location>
</feature>
<dbReference type="AlphaFoldDB" id="A0A8D1KX91"/>
<name>A0A8D1KX91_PIG</name>
<evidence type="ECO:0000313" key="3">
    <source>
        <dbReference type="Proteomes" id="UP000694728"/>
    </source>
</evidence>
<dbReference type="Proteomes" id="UP000694728">
    <property type="component" value="Unplaced"/>
</dbReference>
<feature type="compositionally biased region" description="Basic residues" evidence="1">
    <location>
        <begin position="67"/>
        <end position="86"/>
    </location>
</feature>
<dbReference type="Ensembl" id="ENSSSCT00045026726.1">
    <property type="protein sequence ID" value="ENSSSCP00045018447.1"/>
    <property type="gene ID" value="ENSSSCG00045015752.1"/>
</dbReference>
<accession>A0A8D1KX91</accession>
<sequence length="127" mass="15217">MYKLPIATIGCWECLDDQTKNRYDSLHCPGERYIHRGQAWQTSRQLRGFNMAKVIEKSWQPQTTSTKRWKKRKTPSQPRSRGKVRKIYKKVKRPLHVCSRKKYSPKVITTSRRQKRARRANKFETIP</sequence>
<protein>
    <submittedName>
        <fullName evidence="2">Uncharacterized protein</fullName>
    </submittedName>
</protein>
<dbReference type="Ensembl" id="ENSSSCT00025040073.1">
    <property type="protein sequence ID" value="ENSSSCP00025017044.1"/>
    <property type="gene ID" value="ENSSSCG00025029485.1"/>
</dbReference>
<organism evidence="2 3">
    <name type="scientific">Sus scrofa</name>
    <name type="common">Pig</name>
    <dbReference type="NCBI Taxonomy" id="9823"/>
    <lineage>
        <taxon>Eukaryota</taxon>
        <taxon>Metazoa</taxon>
        <taxon>Chordata</taxon>
        <taxon>Craniata</taxon>
        <taxon>Vertebrata</taxon>
        <taxon>Euteleostomi</taxon>
        <taxon>Mammalia</taxon>
        <taxon>Eutheria</taxon>
        <taxon>Laurasiatheria</taxon>
        <taxon>Artiodactyla</taxon>
        <taxon>Suina</taxon>
        <taxon>Suidae</taxon>
        <taxon>Sus</taxon>
    </lineage>
</organism>
<evidence type="ECO:0000256" key="1">
    <source>
        <dbReference type="SAM" id="MobiDB-lite"/>
    </source>
</evidence>
<reference evidence="2" key="1">
    <citation type="submission" date="2025-05" db="UniProtKB">
        <authorList>
            <consortium name="Ensembl"/>
        </authorList>
    </citation>
    <scope>IDENTIFICATION</scope>
</reference>
<evidence type="ECO:0000313" key="2">
    <source>
        <dbReference type="Ensembl" id="ENSSSCP00045018447.1"/>
    </source>
</evidence>
<dbReference type="Proteomes" id="UP000694727">
    <property type="component" value="Unplaced"/>
</dbReference>
<feature type="region of interest" description="Disordered" evidence="1">
    <location>
        <begin position="107"/>
        <end position="127"/>
    </location>
</feature>
<proteinExistence type="predicted"/>